<dbReference type="AlphaFoldDB" id="A0A1X7SJB9"/>
<dbReference type="EnsemblMetazoa" id="Aqu2.1.02154_001">
    <property type="protein sequence ID" value="Aqu2.1.02154_001"/>
    <property type="gene ID" value="Aqu2.1.02154"/>
</dbReference>
<evidence type="ECO:0000259" key="1">
    <source>
        <dbReference type="Pfam" id="PF14291"/>
    </source>
</evidence>
<organism evidence="2">
    <name type="scientific">Amphimedon queenslandica</name>
    <name type="common">Sponge</name>
    <dbReference type="NCBI Taxonomy" id="400682"/>
    <lineage>
        <taxon>Eukaryota</taxon>
        <taxon>Metazoa</taxon>
        <taxon>Porifera</taxon>
        <taxon>Demospongiae</taxon>
        <taxon>Heteroscleromorpha</taxon>
        <taxon>Haplosclerida</taxon>
        <taxon>Niphatidae</taxon>
        <taxon>Amphimedon</taxon>
    </lineage>
</organism>
<sequence length="117" mass="13375">MYCVLHEAALRGHREGVNARNRENFLGLLDMISKHDLVVKNRLQHGPMNAVYTSHSVQDDLLRILGNNVVQIICSKVKVARLYSVIVDESRDSSKQEQMSFAVRFVHRGGRTRLTFI</sequence>
<dbReference type="PANTHER" id="PTHR45749">
    <property type="match status" value="1"/>
</dbReference>
<evidence type="ECO:0000313" key="2">
    <source>
        <dbReference type="EnsemblMetazoa" id="Aqu2.1.02154_001"/>
    </source>
</evidence>
<proteinExistence type="predicted"/>
<dbReference type="Pfam" id="PF14291">
    <property type="entry name" value="DUF4371"/>
    <property type="match status" value="1"/>
</dbReference>
<reference evidence="2" key="1">
    <citation type="submission" date="2017-05" db="UniProtKB">
        <authorList>
            <consortium name="EnsemblMetazoa"/>
        </authorList>
    </citation>
    <scope>IDENTIFICATION</scope>
</reference>
<dbReference type="STRING" id="400682.A0A1X7SJB9"/>
<dbReference type="InParanoid" id="A0A1X7SJB9"/>
<protein>
    <recommendedName>
        <fullName evidence="1">DUF4371 domain-containing protein</fullName>
    </recommendedName>
</protein>
<name>A0A1X7SJB9_AMPQE</name>
<feature type="domain" description="DUF4371" evidence="1">
    <location>
        <begin position="8"/>
        <end position="117"/>
    </location>
</feature>
<accession>A0A1X7SJB9</accession>
<dbReference type="InterPro" id="IPR025398">
    <property type="entry name" value="DUF4371"/>
</dbReference>
<dbReference type="PANTHER" id="PTHR45749:SF37">
    <property type="entry name" value="OS05G0311600 PROTEIN"/>
    <property type="match status" value="1"/>
</dbReference>